<proteinExistence type="predicted"/>
<evidence type="ECO:0000313" key="1">
    <source>
        <dbReference type="EMBL" id="NKY60358.1"/>
    </source>
</evidence>
<keyword evidence="2" id="KW-1185">Reference proteome</keyword>
<reference evidence="1 2" key="1">
    <citation type="submission" date="2020-04" db="EMBL/GenBank/DDBJ databases">
        <title>MicrobeNet Type strains.</title>
        <authorList>
            <person name="Nicholson A.C."/>
        </authorList>
    </citation>
    <scope>NUCLEOTIDE SEQUENCE [LARGE SCALE GENOMIC DNA]</scope>
    <source>
        <strain evidence="1 2">JCM 3332</strain>
    </source>
</reference>
<evidence type="ECO:0008006" key="3">
    <source>
        <dbReference type="Google" id="ProtNLM"/>
    </source>
</evidence>
<dbReference type="EMBL" id="JAAXOT010000022">
    <property type="protein sequence ID" value="NKY60358.1"/>
    <property type="molecule type" value="Genomic_DNA"/>
</dbReference>
<comment type="caution">
    <text evidence="1">The sequence shown here is derived from an EMBL/GenBank/DDBJ whole genome shotgun (WGS) entry which is preliminary data.</text>
</comment>
<accession>A0A846YSF0</accession>
<organism evidence="1 2">
    <name type="scientific">Nocardia flavorosea</name>
    <dbReference type="NCBI Taxonomy" id="53429"/>
    <lineage>
        <taxon>Bacteria</taxon>
        <taxon>Bacillati</taxon>
        <taxon>Actinomycetota</taxon>
        <taxon>Actinomycetes</taxon>
        <taxon>Mycobacteriales</taxon>
        <taxon>Nocardiaceae</taxon>
        <taxon>Nocardia</taxon>
    </lineage>
</organism>
<protein>
    <recommendedName>
        <fullName evidence="3">Head-to-tail adaptor</fullName>
    </recommendedName>
</protein>
<dbReference type="AlphaFoldDB" id="A0A846YSF0"/>
<dbReference type="RefSeq" id="WP_062979921.1">
    <property type="nucleotide sequence ID" value="NZ_JAAXOT010000022.1"/>
</dbReference>
<sequence>MLVYAAPDDLMDGWLVDVPEEPVALRAIKFASALVRRATSCDHYEVDPAGSPTEPDVIEAMRDATCAHAAMWIEAGINPAAGSAGREIGIQSQSADGGSVTYGDSVSAEEVERSLNFLSPVALGILKSAGLASTRPDTW</sequence>
<dbReference type="Proteomes" id="UP000570678">
    <property type="component" value="Unassembled WGS sequence"/>
</dbReference>
<evidence type="ECO:0000313" key="2">
    <source>
        <dbReference type="Proteomes" id="UP000570678"/>
    </source>
</evidence>
<name>A0A846YSF0_9NOCA</name>
<gene>
    <name evidence="1" type="ORF">HGA15_30330</name>
</gene>